<proteinExistence type="inferred from homology"/>
<organism evidence="3 4">
    <name type="scientific">Collybia nuda</name>
    <dbReference type="NCBI Taxonomy" id="64659"/>
    <lineage>
        <taxon>Eukaryota</taxon>
        <taxon>Fungi</taxon>
        <taxon>Dikarya</taxon>
        <taxon>Basidiomycota</taxon>
        <taxon>Agaricomycotina</taxon>
        <taxon>Agaricomycetes</taxon>
        <taxon>Agaricomycetidae</taxon>
        <taxon>Agaricales</taxon>
        <taxon>Tricholomatineae</taxon>
        <taxon>Clitocybaceae</taxon>
        <taxon>Collybia</taxon>
    </lineage>
</organism>
<name>A0A9P6CD42_9AGAR</name>
<keyword evidence="4" id="KW-1185">Reference proteome</keyword>
<dbReference type="Pfam" id="PF23562">
    <property type="entry name" value="AMP-binding_C_3"/>
    <property type="match status" value="1"/>
</dbReference>
<accession>A0A9P6CD42</accession>
<dbReference type="PANTHER" id="PTHR43201:SF8">
    <property type="entry name" value="ACYL-COA SYNTHETASE FAMILY MEMBER 3"/>
    <property type="match status" value="1"/>
</dbReference>
<comment type="caution">
    <text evidence="3">The sequence shown here is derived from an EMBL/GenBank/DDBJ whole genome shotgun (WGS) entry which is preliminary data.</text>
</comment>
<sequence>MLRSHLSLLESGSARFSSSPVFKVPQLDASGSIESWKSVSYTQFKSDVESYARHWTRVLRRDGIPLRSVIGIWVGGFTYVDVLHIYGISRAGYIPQLFSLRLPNPVVVYELLERADAKALIYDVTFEHVLGESPVPIHSAAVVADDTSDETLPNVPTPNKDDLAFIFHTSGSTSGRPKLVPCNYKWVETVVLKSTQISRPKDPNRQDVTVCMGSMCHIAQSFMFIGTLLYGSCVIQPTKISFSPEELIDMITRCGLNRLNQFASFLANNLRASRSNPKLLYLLSGLDDIVYSGLPLAREEEDWAYKNGMKLRNLFGSTECGGMLLSIGAAGRNPGLLQSLDGFTYRFIPTDSATPESGPQSTARLLELIIPAESPDCPDVSLRHADGDFHTGDLFQEASPGLYISRGRDDDWIKSETSLRCDTKAIEENALAMCGNLIAECIVVGSGRPSPVMFVEPAVDTDHAKLKKEIIRKTRHFHARRYLHERITSVDMVVIVPRQTLPRTATKGNIRRKAVEESFKTQLDQIFERVH</sequence>
<dbReference type="GO" id="GO:0031956">
    <property type="term" value="F:medium-chain fatty acid-CoA ligase activity"/>
    <property type="evidence" value="ECO:0007669"/>
    <property type="project" value="TreeGrafter"/>
</dbReference>
<reference evidence="3" key="1">
    <citation type="submission" date="2020-11" db="EMBL/GenBank/DDBJ databases">
        <authorList>
            <consortium name="DOE Joint Genome Institute"/>
            <person name="Ahrendt S."/>
            <person name="Riley R."/>
            <person name="Andreopoulos W."/>
            <person name="Labutti K."/>
            <person name="Pangilinan J."/>
            <person name="Ruiz-Duenas F.J."/>
            <person name="Barrasa J.M."/>
            <person name="Sanchez-Garcia M."/>
            <person name="Camarero S."/>
            <person name="Miyauchi S."/>
            <person name="Serrano A."/>
            <person name="Linde D."/>
            <person name="Babiker R."/>
            <person name="Drula E."/>
            <person name="Ayuso-Fernandez I."/>
            <person name="Pacheco R."/>
            <person name="Padilla G."/>
            <person name="Ferreira P."/>
            <person name="Barriuso J."/>
            <person name="Kellner H."/>
            <person name="Castanera R."/>
            <person name="Alfaro M."/>
            <person name="Ramirez L."/>
            <person name="Pisabarro A.G."/>
            <person name="Kuo A."/>
            <person name="Tritt A."/>
            <person name="Lipzen A."/>
            <person name="He G."/>
            <person name="Yan M."/>
            <person name="Ng V."/>
            <person name="Cullen D."/>
            <person name="Martin F."/>
            <person name="Rosso M.-N."/>
            <person name="Henrissat B."/>
            <person name="Hibbett D."/>
            <person name="Martinez A.T."/>
            <person name="Grigoriev I.V."/>
        </authorList>
    </citation>
    <scope>NUCLEOTIDE SEQUENCE</scope>
    <source>
        <strain evidence="3">CBS 247.69</strain>
    </source>
</reference>
<dbReference type="Gene3D" id="3.40.50.12780">
    <property type="entry name" value="N-terminal domain of ligase-like"/>
    <property type="match status" value="1"/>
</dbReference>
<evidence type="ECO:0000313" key="4">
    <source>
        <dbReference type="Proteomes" id="UP000807353"/>
    </source>
</evidence>
<dbReference type="EMBL" id="MU150285">
    <property type="protein sequence ID" value="KAF9461347.1"/>
    <property type="molecule type" value="Genomic_DNA"/>
</dbReference>
<dbReference type="SUPFAM" id="SSF56801">
    <property type="entry name" value="Acetyl-CoA synthetase-like"/>
    <property type="match status" value="1"/>
</dbReference>
<evidence type="ECO:0000256" key="1">
    <source>
        <dbReference type="ARBA" id="ARBA00006432"/>
    </source>
</evidence>
<feature type="domain" description="AMP-dependent synthetase/ligase" evidence="2">
    <location>
        <begin position="34"/>
        <end position="325"/>
    </location>
</feature>
<protein>
    <recommendedName>
        <fullName evidence="2">AMP-dependent synthetase/ligase domain-containing protein</fullName>
    </recommendedName>
</protein>
<dbReference type="Proteomes" id="UP000807353">
    <property type="component" value="Unassembled WGS sequence"/>
</dbReference>
<evidence type="ECO:0000313" key="3">
    <source>
        <dbReference type="EMBL" id="KAF9461347.1"/>
    </source>
</evidence>
<comment type="similarity">
    <text evidence="1">Belongs to the ATP-dependent AMP-binding enzyme family.</text>
</comment>
<dbReference type="Pfam" id="PF00501">
    <property type="entry name" value="AMP-binding"/>
    <property type="match status" value="1"/>
</dbReference>
<dbReference type="AlphaFoldDB" id="A0A9P6CD42"/>
<dbReference type="PANTHER" id="PTHR43201">
    <property type="entry name" value="ACYL-COA SYNTHETASE"/>
    <property type="match status" value="1"/>
</dbReference>
<dbReference type="GO" id="GO:0006631">
    <property type="term" value="P:fatty acid metabolic process"/>
    <property type="evidence" value="ECO:0007669"/>
    <property type="project" value="TreeGrafter"/>
</dbReference>
<dbReference type="OrthoDB" id="429813at2759"/>
<dbReference type="InterPro" id="IPR042099">
    <property type="entry name" value="ANL_N_sf"/>
</dbReference>
<evidence type="ECO:0000259" key="2">
    <source>
        <dbReference type="Pfam" id="PF00501"/>
    </source>
</evidence>
<dbReference type="InterPro" id="IPR000873">
    <property type="entry name" value="AMP-dep_synth/lig_dom"/>
</dbReference>
<gene>
    <name evidence="3" type="ORF">BDZ94DRAFT_1237713</name>
</gene>